<evidence type="ECO:0000313" key="4">
    <source>
        <dbReference type="Proteomes" id="UP000540423"/>
    </source>
</evidence>
<gene>
    <name evidence="3" type="ORF">HNQ79_004068</name>
</gene>
<accession>A0A7X0HH67</accession>
<keyword evidence="4" id="KW-1185">Reference proteome</keyword>
<evidence type="ECO:0008006" key="5">
    <source>
        <dbReference type="Google" id="ProtNLM"/>
    </source>
</evidence>
<dbReference type="Proteomes" id="UP000540423">
    <property type="component" value="Unassembled WGS sequence"/>
</dbReference>
<feature type="compositionally biased region" description="Basic and acidic residues" evidence="1">
    <location>
        <begin position="280"/>
        <end position="297"/>
    </location>
</feature>
<feature type="chain" id="PRO_5031112418" description="Lipoprotein" evidence="2">
    <location>
        <begin position="27"/>
        <end position="297"/>
    </location>
</feature>
<organism evidence="3 4">
    <name type="scientific">Streptomyces candidus</name>
    <dbReference type="NCBI Taxonomy" id="67283"/>
    <lineage>
        <taxon>Bacteria</taxon>
        <taxon>Bacillati</taxon>
        <taxon>Actinomycetota</taxon>
        <taxon>Actinomycetes</taxon>
        <taxon>Kitasatosporales</taxon>
        <taxon>Streptomycetaceae</taxon>
        <taxon>Streptomyces</taxon>
    </lineage>
</organism>
<feature type="compositionally biased region" description="Low complexity" evidence="1">
    <location>
        <begin position="251"/>
        <end position="262"/>
    </location>
</feature>
<comment type="caution">
    <text evidence="3">The sequence shown here is derived from an EMBL/GenBank/DDBJ whole genome shotgun (WGS) entry which is preliminary data.</text>
</comment>
<dbReference type="EMBL" id="JACHEM010000010">
    <property type="protein sequence ID" value="MBB6437567.1"/>
    <property type="molecule type" value="Genomic_DNA"/>
</dbReference>
<keyword evidence="2" id="KW-0732">Signal</keyword>
<name>A0A7X0HH67_9ACTN</name>
<feature type="compositionally biased region" description="Polar residues" evidence="1">
    <location>
        <begin position="216"/>
        <end position="228"/>
    </location>
</feature>
<feature type="compositionally biased region" description="Gly residues" evidence="1">
    <location>
        <begin position="263"/>
        <end position="273"/>
    </location>
</feature>
<dbReference type="RefSeq" id="WP_185032989.1">
    <property type="nucleotide sequence ID" value="NZ_BNBN01000013.1"/>
</dbReference>
<dbReference type="AlphaFoldDB" id="A0A7X0HH67"/>
<evidence type="ECO:0000313" key="3">
    <source>
        <dbReference type="EMBL" id="MBB6437567.1"/>
    </source>
</evidence>
<reference evidence="3 4" key="1">
    <citation type="submission" date="2020-08" db="EMBL/GenBank/DDBJ databases">
        <title>Genomic Encyclopedia of Type Strains, Phase IV (KMG-IV): sequencing the most valuable type-strain genomes for metagenomic binning, comparative biology and taxonomic classification.</title>
        <authorList>
            <person name="Goeker M."/>
        </authorList>
    </citation>
    <scope>NUCLEOTIDE SEQUENCE [LARGE SCALE GENOMIC DNA]</scope>
    <source>
        <strain evidence="3 4">DSM 40141</strain>
    </source>
</reference>
<protein>
    <recommendedName>
        <fullName evidence="5">Lipoprotein</fullName>
    </recommendedName>
</protein>
<dbReference type="PROSITE" id="PS51257">
    <property type="entry name" value="PROKAR_LIPOPROTEIN"/>
    <property type="match status" value="1"/>
</dbReference>
<evidence type="ECO:0000256" key="2">
    <source>
        <dbReference type="SAM" id="SignalP"/>
    </source>
</evidence>
<evidence type="ECO:0000256" key="1">
    <source>
        <dbReference type="SAM" id="MobiDB-lite"/>
    </source>
</evidence>
<feature type="signal peptide" evidence="2">
    <location>
        <begin position="1"/>
        <end position="26"/>
    </location>
</feature>
<feature type="region of interest" description="Disordered" evidence="1">
    <location>
        <begin position="216"/>
        <end position="297"/>
    </location>
</feature>
<proteinExistence type="predicted"/>
<feature type="compositionally biased region" description="Gly residues" evidence="1">
    <location>
        <begin position="235"/>
        <end position="249"/>
    </location>
</feature>
<sequence>MLPARAVRAAAALVLLAGAAVGCAQAGELKSAGAVPTAVGPVRLWPTLPPAKAPAEDYGVGETERAEGIEVPDGDVHKVDPVAVVKAETAAHPDTYSGPTGLYKDTVTKLDACREKPRECPVLPPYYRDLTGDGRDELIIGVTMPQGQLAIRAYLAEEGGLTRILGTSDAVISVAFAGRDLVLRVPAGISGYEYRTAWTWDARQHAMLATQDQIVHSGWSPGTESGTAPETGTESGTGHGTGPGTGPGMGPEPESGSEPAPGAGLGPGGGKGPTAGTVTESERAGRGSERDAGRWER</sequence>